<dbReference type="PANTHER" id="PTHR38118:SF2">
    <property type="entry name" value="CDP-ALCOHOL PHOSPHATIDYLTRANSFERASE PROTEIN"/>
    <property type="match status" value="1"/>
</dbReference>
<dbReference type="InterPro" id="IPR056124">
    <property type="entry name" value="DUF7707"/>
</dbReference>
<dbReference type="Pfam" id="PF24808">
    <property type="entry name" value="DUF7707"/>
    <property type="match status" value="1"/>
</dbReference>
<gene>
    <name evidence="3" type="ORF">HII31_00051</name>
</gene>
<evidence type="ECO:0000313" key="4">
    <source>
        <dbReference type="Proteomes" id="UP000660729"/>
    </source>
</evidence>
<feature type="chain" id="PRO_5034187966" description="DUF7707 domain-containing protein" evidence="1">
    <location>
        <begin position="19"/>
        <end position="218"/>
    </location>
</feature>
<dbReference type="OrthoDB" id="2439692at2759"/>
<organism evidence="3 4">
    <name type="scientific">Pseudocercospora fuligena</name>
    <dbReference type="NCBI Taxonomy" id="685502"/>
    <lineage>
        <taxon>Eukaryota</taxon>
        <taxon>Fungi</taxon>
        <taxon>Dikarya</taxon>
        <taxon>Ascomycota</taxon>
        <taxon>Pezizomycotina</taxon>
        <taxon>Dothideomycetes</taxon>
        <taxon>Dothideomycetidae</taxon>
        <taxon>Mycosphaerellales</taxon>
        <taxon>Mycosphaerellaceae</taxon>
        <taxon>Pseudocercospora</taxon>
    </lineage>
</organism>
<evidence type="ECO:0000313" key="3">
    <source>
        <dbReference type="EMBL" id="KAF7198312.1"/>
    </source>
</evidence>
<comment type="caution">
    <text evidence="3">The sequence shown here is derived from an EMBL/GenBank/DDBJ whole genome shotgun (WGS) entry which is preliminary data.</text>
</comment>
<feature type="signal peptide" evidence="1">
    <location>
        <begin position="1"/>
        <end position="18"/>
    </location>
</feature>
<reference evidence="3" key="1">
    <citation type="submission" date="2020-04" db="EMBL/GenBank/DDBJ databases">
        <title>Draft genome resource of the tomato pathogen Pseudocercospora fuligena.</title>
        <authorList>
            <person name="Zaccaron A."/>
        </authorList>
    </citation>
    <scope>NUCLEOTIDE SEQUENCE</scope>
    <source>
        <strain evidence="3">PF001</strain>
    </source>
</reference>
<protein>
    <recommendedName>
        <fullName evidence="2">DUF7707 domain-containing protein</fullName>
    </recommendedName>
</protein>
<sequence length="218" mass="22253">MKSFVATSIFAFAALAQAQYAIDPNSVANATRQQWCLDQSTQCPLICLDQGASSGSTESNTCDPTTLTYSCVCDNGLSPNVSEYSQTIPYYICTEWGTQCVSNCGNDNTCASSCREDHPCGALDPTRQNTSTLTSTMTSSTASGAGGMVTTTGSDGQVATVYTGFGGQASSTGGSNGNNGGSESSGVRNVRVWALSAGQTFGTVALVGAATLGFAVLL</sequence>
<proteinExistence type="predicted"/>
<dbReference type="AlphaFoldDB" id="A0A8H6VQ01"/>
<keyword evidence="1" id="KW-0732">Signal</keyword>
<name>A0A8H6VQ01_9PEZI</name>
<evidence type="ECO:0000259" key="2">
    <source>
        <dbReference type="Pfam" id="PF24808"/>
    </source>
</evidence>
<dbReference type="PANTHER" id="PTHR38118">
    <property type="entry name" value="ANCHORED CELL WALL PROTEIN 11-RELATED"/>
    <property type="match status" value="1"/>
</dbReference>
<dbReference type="EMBL" id="JABCIY010000001">
    <property type="protein sequence ID" value="KAF7198312.1"/>
    <property type="molecule type" value="Genomic_DNA"/>
</dbReference>
<dbReference type="Proteomes" id="UP000660729">
    <property type="component" value="Unassembled WGS sequence"/>
</dbReference>
<evidence type="ECO:0000256" key="1">
    <source>
        <dbReference type="SAM" id="SignalP"/>
    </source>
</evidence>
<accession>A0A8H6VQ01</accession>
<feature type="domain" description="DUF7707" evidence="2">
    <location>
        <begin position="21"/>
        <end position="125"/>
    </location>
</feature>
<keyword evidence="4" id="KW-1185">Reference proteome</keyword>